<keyword evidence="12" id="KW-1185">Reference proteome</keyword>
<dbReference type="CDD" id="cd11072">
    <property type="entry name" value="CYP71-like"/>
    <property type="match status" value="1"/>
</dbReference>
<dbReference type="EMBL" id="JACEFO010001778">
    <property type="protein sequence ID" value="KAF8703476.1"/>
    <property type="molecule type" value="Genomic_DNA"/>
</dbReference>
<dbReference type="InterPro" id="IPR036396">
    <property type="entry name" value="Cyt_P450_sf"/>
</dbReference>
<reference evidence="11" key="1">
    <citation type="submission" date="2020-07" db="EMBL/GenBank/DDBJ databases">
        <title>Genome sequence and genetic diversity analysis of an under-domesticated orphan crop, white fonio (Digitaria exilis).</title>
        <authorList>
            <person name="Bennetzen J.L."/>
            <person name="Chen S."/>
            <person name="Ma X."/>
            <person name="Wang X."/>
            <person name="Yssel A.E.J."/>
            <person name="Chaluvadi S.R."/>
            <person name="Johnson M."/>
            <person name="Gangashetty P."/>
            <person name="Hamidou F."/>
            <person name="Sanogo M.D."/>
            <person name="Zwaenepoel A."/>
            <person name="Wallace J."/>
            <person name="Van De Peer Y."/>
            <person name="Van Deynze A."/>
        </authorList>
    </citation>
    <scope>NUCLEOTIDE SEQUENCE</scope>
    <source>
        <tissue evidence="11">Leaves</tissue>
    </source>
</reference>
<comment type="cofactor">
    <cofactor evidence="1 8">
        <name>heme</name>
        <dbReference type="ChEBI" id="CHEBI:30413"/>
    </cofactor>
</comment>
<dbReference type="PANTHER" id="PTHR47955:SF19">
    <property type="entry name" value="CYTOCHROME P450 71A9-LIKE ISOFORM X1"/>
    <property type="match status" value="1"/>
</dbReference>
<keyword evidence="4 8" id="KW-0479">Metal-binding</keyword>
<feature type="transmembrane region" description="Helical" evidence="10">
    <location>
        <begin position="12"/>
        <end position="33"/>
    </location>
</feature>
<gene>
    <name evidence="11" type="ORF">HU200_032283</name>
</gene>
<evidence type="ECO:0000256" key="9">
    <source>
        <dbReference type="RuleBase" id="RU000461"/>
    </source>
</evidence>
<keyword evidence="10" id="KW-0812">Transmembrane</keyword>
<keyword evidence="7 9" id="KW-0503">Monooxygenase</keyword>
<dbReference type="OrthoDB" id="2789670at2759"/>
<dbReference type="AlphaFoldDB" id="A0A835BU69"/>
<accession>A0A835BU69</accession>
<keyword evidence="3 8" id="KW-0349">Heme</keyword>
<feature type="binding site" description="axial binding residue" evidence="8">
    <location>
        <position position="473"/>
    </location>
    <ligand>
        <name>heme</name>
        <dbReference type="ChEBI" id="CHEBI:30413"/>
    </ligand>
    <ligandPart>
        <name>Fe</name>
        <dbReference type="ChEBI" id="CHEBI:18248"/>
    </ligandPart>
</feature>
<evidence type="ECO:0000256" key="2">
    <source>
        <dbReference type="ARBA" id="ARBA00010617"/>
    </source>
</evidence>
<name>A0A835BU69_9POAL</name>
<dbReference type="InterPro" id="IPR017972">
    <property type="entry name" value="Cyt_P450_CS"/>
</dbReference>
<evidence type="ECO:0000313" key="12">
    <source>
        <dbReference type="Proteomes" id="UP000636709"/>
    </source>
</evidence>
<evidence type="ECO:0000256" key="8">
    <source>
        <dbReference type="PIRSR" id="PIRSR602401-1"/>
    </source>
</evidence>
<comment type="caution">
    <text evidence="11">The sequence shown here is derived from an EMBL/GenBank/DDBJ whole genome shotgun (WGS) entry which is preliminary data.</text>
</comment>
<dbReference type="InterPro" id="IPR001128">
    <property type="entry name" value="Cyt_P450"/>
</dbReference>
<evidence type="ECO:0008006" key="13">
    <source>
        <dbReference type="Google" id="ProtNLM"/>
    </source>
</evidence>
<evidence type="ECO:0000256" key="4">
    <source>
        <dbReference type="ARBA" id="ARBA00022723"/>
    </source>
</evidence>
<organism evidence="11 12">
    <name type="scientific">Digitaria exilis</name>
    <dbReference type="NCBI Taxonomy" id="1010633"/>
    <lineage>
        <taxon>Eukaryota</taxon>
        <taxon>Viridiplantae</taxon>
        <taxon>Streptophyta</taxon>
        <taxon>Embryophyta</taxon>
        <taxon>Tracheophyta</taxon>
        <taxon>Spermatophyta</taxon>
        <taxon>Magnoliopsida</taxon>
        <taxon>Liliopsida</taxon>
        <taxon>Poales</taxon>
        <taxon>Poaceae</taxon>
        <taxon>PACMAD clade</taxon>
        <taxon>Panicoideae</taxon>
        <taxon>Panicodae</taxon>
        <taxon>Paniceae</taxon>
        <taxon>Anthephorinae</taxon>
        <taxon>Digitaria</taxon>
    </lineage>
</organism>
<dbReference type="PROSITE" id="PS00086">
    <property type="entry name" value="CYTOCHROME_P450"/>
    <property type="match status" value="1"/>
</dbReference>
<dbReference type="GO" id="GO:0016705">
    <property type="term" value="F:oxidoreductase activity, acting on paired donors, with incorporation or reduction of molecular oxygen"/>
    <property type="evidence" value="ECO:0007669"/>
    <property type="project" value="InterPro"/>
</dbReference>
<evidence type="ECO:0000256" key="10">
    <source>
        <dbReference type="SAM" id="Phobius"/>
    </source>
</evidence>
<comment type="similarity">
    <text evidence="2 9">Belongs to the cytochrome P450 family.</text>
</comment>
<dbReference type="GO" id="GO:0005506">
    <property type="term" value="F:iron ion binding"/>
    <property type="evidence" value="ECO:0007669"/>
    <property type="project" value="InterPro"/>
</dbReference>
<evidence type="ECO:0000256" key="7">
    <source>
        <dbReference type="ARBA" id="ARBA00023033"/>
    </source>
</evidence>
<dbReference type="PRINTS" id="PR00463">
    <property type="entry name" value="EP450I"/>
</dbReference>
<dbReference type="InterPro" id="IPR002401">
    <property type="entry name" value="Cyt_P450_E_grp-I"/>
</dbReference>
<protein>
    <recommendedName>
        <fullName evidence="13">Cytochrome P450</fullName>
    </recommendedName>
</protein>
<dbReference type="PRINTS" id="PR00385">
    <property type="entry name" value="P450"/>
</dbReference>
<keyword evidence="10" id="KW-1133">Transmembrane helix</keyword>
<evidence type="ECO:0000256" key="3">
    <source>
        <dbReference type="ARBA" id="ARBA00022617"/>
    </source>
</evidence>
<keyword evidence="10" id="KW-0472">Membrane</keyword>
<keyword evidence="5 9" id="KW-0560">Oxidoreductase</keyword>
<dbReference type="PANTHER" id="PTHR47955">
    <property type="entry name" value="CYTOCHROME P450 FAMILY 71 PROTEIN"/>
    <property type="match status" value="1"/>
</dbReference>
<keyword evidence="6 8" id="KW-0408">Iron</keyword>
<dbReference type="GO" id="GO:0004497">
    <property type="term" value="F:monooxygenase activity"/>
    <property type="evidence" value="ECO:0007669"/>
    <property type="project" value="UniProtKB-KW"/>
</dbReference>
<evidence type="ECO:0000256" key="1">
    <source>
        <dbReference type="ARBA" id="ARBA00001971"/>
    </source>
</evidence>
<dbReference type="Pfam" id="PF00067">
    <property type="entry name" value="p450"/>
    <property type="match status" value="1"/>
</dbReference>
<dbReference type="Gene3D" id="1.10.630.10">
    <property type="entry name" value="Cytochrome P450"/>
    <property type="match status" value="1"/>
</dbReference>
<dbReference type="Proteomes" id="UP000636709">
    <property type="component" value="Unassembled WGS sequence"/>
</dbReference>
<sequence length="534" mass="58260">MATLQSHGSDLLAPVFLILVATVTILYFNRLLLLLAPRKRTGSPPSLPCPRGLPVIGNLHQLGATPHDSLAALAATHAAPLMLLRLGSVPTLVVSTAAALRAAFQPNDRAMSGRPALAAATRITYGLQDIVFSHPDGPLWRAARRASLSELLSAPRVRSFRGVREAEAAALVAAIADASGSPVNLSEKLMATSNKILRRVAFGDEGEGSIEAGTVLDETQKLLGAFFVGDYIPSLAWVDTLRGLTRRLERNFHELDAFYEKVIDDHINKRDDASKGEDLVDVLLRLHGDPAYQKTFHSRDQIKGILTVGFLIRGLNKLNRLQDMFIAGTDTVAATVEWTMTELVRHPDVLAKAQREVRGVMGETDGDIVLESDLPRLTYLKQVIRESMRVHPPVPLLVPRETIEPCTVYGCEIPAGTRVLVNARAIGQDPGAWGHDAARFVPERHEEVADLGDHKPWHDSFSLVPFGVGRRSCPGVHFATSVVELLLANLLLCFDWRAPGGVAAVDLEQETGLTVHRKNPLVLVAERRMRAGKR</sequence>
<dbReference type="GO" id="GO:0020037">
    <property type="term" value="F:heme binding"/>
    <property type="evidence" value="ECO:0007669"/>
    <property type="project" value="InterPro"/>
</dbReference>
<dbReference type="SUPFAM" id="SSF48264">
    <property type="entry name" value="Cytochrome P450"/>
    <property type="match status" value="1"/>
</dbReference>
<evidence type="ECO:0000313" key="11">
    <source>
        <dbReference type="EMBL" id="KAF8703476.1"/>
    </source>
</evidence>
<proteinExistence type="inferred from homology"/>
<evidence type="ECO:0000256" key="6">
    <source>
        <dbReference type="ARBA" id="ARBA00023004"/>
    </source>
</evidence>
<evidence type="ECO:0000256" key="5">
    <source>
        <dbReference type="ARBA" id="ARBA00023002"/>
    </source>
</evidence>